<reference evidence="7" key="1">
    <citation type="submission" date="2024-06" db="EMBL/GenBank/DDBJ databases">
        <authorList>
            <person name="Sun Y."/>
        </authorList>
    </citation>
    <scope>NUCLEOTIDE SEQUENCE</scope>
    <source>
        <strain evidence="7">IGA1.0</strain>
    </source>
</reference>
<dbReference type="InterPro" id="IPR002994">
    <property type="entry name" value="Surf1/Shy1"/>
</dbReference>
<accession>A0AAU7QL85</accession>
<dbReference type="PANTHER" id="PTHR23427:SF2">
    <property type="entry name" value="SURFEIT LOCUS PROTEIN 1"/>
    <property type="match status" value="1"/>
</dbReference>
<evidence type="ECO:0000313" key="7">
    <source>
        <dbReference type="EMBL" id="XBS89804.1"/>
    </source>
</evidence>
<dbReference type="PANTHER" id="PTHR23427">
    <property type="entry name" value="SURFEIT LOCUS PROTEIN"/>
    <property type="match status" value="1"/>
</dbReference>
<dbReference type="CDD" id="cd06662">
    <property type="entry name" value="SURF1"/>
    <property type="match status" value="1"/>
</dbReference>
<keyword evidence="3 6" id="KW-0812">Transmembrane</keyword>
<dbReference type="RefSeq" id="WP_350016144.1">
    <property type="nucleotide sequence ID" value="NZ_CP157948.1"/>
</dbReference>
<keyword evidence="5 6" id="KW-0472">Membrane</keyword>
<protein>
    <recommendedName>
        <fullName evidence="6">SURF1-like protein</fullName>
    </recommendedName>
</protein>
<dbReference type="EMBL" id="CP157948">
    <property type="protein sequence ID" value="XBS89804.1"/>
    <property type="molecule type" value="Genomic_DNA"/>
</dbReference>
<evidence type="ECO:0000256" key="3">
    <source>
        <dbReference type="ARBA" id="ARBA00022692"/>
    </source>
</evidence>
<dbReference type="AlphaFoldDB" id="A0AAU7QL85"/>
<keyword evidence="6" id="KW-1003">Cell membrane</keyword>
<evidence type="ECO:0000256" key="2">
    <source>
        <dbReference type="ARBA" id="ARBA00007165"/>
    </source>
</evidence>
<dbReference type="Pfam" id="PF02104">
    <property type="entry name" value="SURF1"/>
    <property type="match status" value="1"/>
</dbReference>
<feature type="transmembrane region" description="Helical" evidence="6">
    <location>
        <begin position="218"/>
        <end position="236"/>
    </location>
</feature>
<gene>
    <name evidence="7" type="ORF">ABNK63_15630</name>
</gene>
<evidence type="ECO:0000256" key="6">
    <source>
        <dbReference type="RuleBase" id="RU363076"/>
    </source>
</evidence>
<sequence length="254" mass="28017">MSGFRRPSWWALLLTVAGALLFVRLGFWQLHRADFKEALLRRYAAAATAPVQDFPPASGSSMPAADRFARVRVHGRYLADRIYLLDNPKHDGLGGVEVFVPLALHGDSRLLLVDLGFLPGNGNGKTPQLPPLPAGEVTLQGLYVPPPPSGFEMGGNALARQAGWPKTTIFLDTSEVARDLGQPLYPHLLALDADPASIYVRVHTLDFSSMPPARHRAYAFQWFTFALAAVVILLVVHRKRKPRKPDSTRVEDVR</sequence>
<dbReference type="GO" id="GO:0005886">
    <property type="term" value="C:plasma membrane"/>
    <property type="evidence" value="ECO:0007669"/>
    <property type="project" value="UniProtKB-SubCell"/>
</dbReference>
<dbReference type="PROSITE" id="PS50895">
    <property type="entry name" value="SURF1"/>
    <property type="match status" value="1"/>
</dbReference>
<proteinExistence type="inferred from homology"/>
<evidence type="ECO:0000256" key="1">
    <source>
        <dbReference type="ARBA" id="ARBA00004370"/>
    </source>
</evidence>
<evidence type="ECO:0000256" key="5">
    <source>
        <dbReference type="ARBA" id="ARBA00023136"/>
    </source>
</evidence>
<comment type="caution">
    <text evidence="6">Lacks conserved residue(s) required for the propagation of feature annotation.</text>
</comment>
<dbReference type="InterPro" id="IPR045214">
    <property type="entry name" value="Surf1/Surf4"/>
</dbReference>
<comment type="similarity">
    <text evidence="2 6">Belongs to the SURF1 family.</text>
</comment>
<evidence type="ECO:0000256" key="4">
    <source>
        <dbReference type="ARBA" id="ARBA00022989"/>
    </source>
</evidence>
<comment type="subcellular location">
    <subcellularLocation>
        <location evidence="6">Cell membrane</location>
        <topology evidence="6">Multi-pass membrane protein</topology>
    </subcellularLocation>
    <subcellularLocation>
        <location evidence="1">Membrane</location>
    </subcellularLocation>
</comment>
<name>A0AAU7QL85_9GAMM</name>
<keyword evidence="4 6" id="KW-1133">Transmembrane helix</keyword>
<organism evidence="7">
    <name type="scientific">Rhodanobacter sp. IGA1.0</name>
    <dbReference type="NCBI Taxonomy" id="3158582"/>
    <lineage>
        <taxon>Bacteria</taxon>
        <taxon>Pseudomonadati</taxon>
        <taxon>Pseudomonadota</taxon>
        <taxon>Gammaproteobacteria</taxon>
        <taxon>Lysobacterales</taxon>
        <taxon>Rhodanobacteraceae</taxon>
        <taxon>Rhodanobacter</taxon>
    </lineage>
</organism>